<evidence type="ECO:0000313" key="2">
    <source>
        <dbReference type="EMBL" id="GKV32194.1"/>
    </source>
</evidence>
<keyword evidence="1" id="KW-1133">Transmembrane helix</keyword>
<accession>A0AAV5L4Q8</accession>
<reference evidence="2 3" key="1">
    <citation type="journal article" date="2021" name="Commun. Biol.">
        <title>The genome of Shorea leprosula (Dipterocarpaceae) highlights the ecological relevance of drought in aseasonal tropical rainforests.</title>
        <authorList>
            <person name="Ng K.K.S."/>
            <person name="Kobayashi M.J."/>
            <person name="Fawcett J.A."/>
            <person name="Hatakeyama M."/>
            <person name="Paape T."/>
            <person name="Ng C.H."/>
            <person name="Ang C.C."/>
            <person name="Tnah L.H."/>
            <person name="Lee C.T."/>
            <person name="Nishiyama T."/>
            <person name="Sese J."/>
            <person name="O'Brien M.J."/>
            <person name="Copetti D."/>
            <person name="Mohd Noor M.I."/>
            <person name="Ong R.C."/>
            <person name="Putra M."/>
            <person name="Sireger I.Z."/>
            <person name="Indrioko S."/>
            <person name="Kosugi Y."/>
            <person name="Izuno A."/>
            <person name="Isagi Y."/>
            <person name="Lee S.L."/>
            <person name="Shimizu K.K."/>
        </authorList>
    </citation>
    <scope>NUCLEOTIDE SEQUENCE [LARGE SCALE GENOMIC DNA]</scope>
    <source>
        <strain evidence="2">214</strain>
    </source>
</reference>
<name>A0AAV5L4Q8_9ROSI</name>
<keyword evidence="1" id="KW-0812">Transmembrane</keyword>
<sequence length="33" mass="3606">MDDVEQLFQCFNASSAASLLPVGLSLFILFLCI</sequence>
<comment type="caution">
    <text evidence="2">The sequence shown here is derived from an EMBL/GenBank/DDBJ whole genome shotgun (WGS) entry which is preliminary data.</text>
</comment>
<proteinExistence type="predicted"/>
<keyword evidence="3" id="KW-1185">Reference proteome</keyword>
<evidence type="ECO:0000256" key="1">
    <source>
        <dbReference type="SAM" id="Phobius"/>
    </source>
</evidence>
<protein>
    <submittedName>
        <fullName evidence="2">Uncharacterized protein</fullName>
    </submittedName>
</protein>
<keyword evidence="1" id="KW-0472">Membrane</keyword>
<dbReference type="AlphaFoldDB" id="A0AAV5L4Q8"/>
<dbReference type="EMBL" id="BPVZ01000094">
    <property type="protein sequence ID" value="GKV32194.1"/>
    <property type="molecule type" value="Genomic_DNA"/>
</dbReference>
<gene>
    <name evidence="2" type="ORF">SLEP1_g40812</name>
</gene>
<dbReference type="Proteomes" id="UP001054252">
    <property type="component" value="Unassembled WGS sequence"/>
</dbReference>
<evidence type="ECO:0000313" key="3">
    <source>
        <dbReference type="Proteomes" id="UP001054252"/>
    </source>
</evidence>
<feature type="transmembrane region" description="Helical" evidence="1">
    <location>
        <begin position="12"/>
        <end position="32"/>
    </location>
</feature>
<organism evidence="2 3">
    <name type="scientific">Rubroshorea leprosula</name>
    <dbReference type="NCBI Taxonomy" id="152421"/>
    <lineage>
        <taxon>Eukaryota</taxon>
        <taxon>Viridiplantae</taxon>
        <taxon>Streptophyta</taxon>
        <taxon>Embryophyta</taxon>
        <taxon>Tracheophyta</taxon>
        <taxon>Spermatophyta</taxon>
        <taxon>Magnoliopsida</taxon>
        <taxon>eudicotyledons</taxon>
        <taxon>Gunneridae</taxon>
        <taxon>Pentapetalae</taxon>
        <taxon>rosids</taxon>
        <taxon>malvids</taxon>
        <taxon>Malvales</taxon>
        <taxon>Dipterocarpaceae</taxon>
        <taxon>Rubroshorea</taxon>
    </lineage>
</organism>